<keyword evidence="3" id="KW-1185">Reference proteome</keyword>
<dbReference type="SUPFAM" id="SSF56112">
    <property type="entry name" value="Protein kinase-like (PK-like)"/>
    <property type="match status" value="1"/>
</dbReference>
<proteinExistence type="predicted"/>
<organism evidence="2 3">
    <name type="scientific">Lojkania enalia</name>
    <dbReference type="NCBI Taxonomy" id="147567"/>
    <lineage>
        <taxon>Eukaryota</taxon>
        <taxon>Fungi</taxon>
        <taxon>Dikarya</taxon>
        <taxon>Ascomycota</taxon>
        <taxon>Pezizomycotina</taxon>
        <taxon>Dothideomycetes</taxon>
        <taxon>Pleosporomycetidae</taxon>
        <taxon>Pleosporales</taxon>
        <taxon>Pleosporales incertae sedis</taxon>
        <taxon>Lojkania</taxon>
    </lineage>
</organism>
<dbReference type="Pfam" id="PF01636">
    <property type="entry name" value="APH"/>
    <property type="match status" value="1"/>
</dbReference>
<protein>
    <submittedName>
        <fullName evidence="2">Kinase-like protein</fullName>
    </submittedName>
</protein>
<reference evidence="3" key="1">
    <citation type="journal article" date="2020" name="Stud. Mycol.">
        <title>101 Dothideomycetes genomes: A test case for predicting lifestyles and emergence of pathogens.</title>
        <authorList>
            <person name="Haridas S."/>
            <person name="Albert R."/>
            <person name="Binder M."/>
            <person name="Bloem J."/>
            <person name="LaButti K."/>
            <person name="Salamov A."/>
            <person name="Andreopoulos B."/>
            <person name="Baker S."/>
            <person name="Barry K."/>
            <person name="Bills G."/>
            <person name="Bluhm B."/>
            <person name="Cannon C."/>
            <person name="Castanera R."/>
            <person name="Culley D."/>
            <person name="Daum C."/>
            <person name="Ezra D."/>
            <person name="Gonzalez J."/>
            <person name="Henrissat B."/>
            <person name="Kuo A."/>
            <person name="Liang C."/>
            <person name="Lipzen A."/>
            <person name="Lutzoni F."/>
            <person name="Magnuson J."/>
            <person name="Mondo S."/>
            <person name="Nolan M."/>
            <person name="Ohm R."/>
            <person name="Pangilinan J."/>
            <person name="Park H.-J."/>
            <person name="Ramirez L."/>
            <person name="Alfaro M."/>
            <person name="Sun H."/>
            <person name="Tritt A."/>
            <person name="Yoshinaga Y."/>
            <person name="Zwiers L.-H."/>
            <person name="Turgeon B."/>
            <person name="Goodwin S."/>
            <person name="Spatafora J."/>
            <person name="Crous P."/>
            <person name="Grigoriev I."/>
        </authorList>
    </citation>
    <scope>NUCLEOTIDE SEQUENCE [LARGE SCALE GENOMIC DNA]</scope>
    <source>
        <strain evidence="3">CBS 304.66</strain>
    </source>
</reference>
<accession>A0A9P4MY21</accession>
<evidence type="ECO:0000259" key="1">
    <source>
        <dbReference type="Pfam" id="PF01636"/>
    </source>
</evidence>
<dbReference type="Gene3D" id="3.90.1200.10">
    <property type="match status" value="1"/>
</dbReference>
<dbReference type="PANTHER" id="PTHR21310">
    <property type="entry name" value="AMINOGLYCOSIDE PHOSPHOTRANSFERASE-RELATED-RELATED"/>
    <property type="match status" value="1"/>
</dbReference>
<name>A0A9P4MY21_9PLEO</name>
<dbReference type="PANTHER" id="PTHR21310:SF54">
    <property type="entry name" value="AMINOGLYCOSIDE PHOSPHOTRANSFERASE DOMAIN-CONTAINING PROTEIN"/>
    <property type="match status" value="1"/>
</dbReference>
<comment type="caution">
    <text evidence="2">The sequence shown here is derived from an EMBL/GenBank/DDBJ whole genome shotgun (WGS) entry which is preliminary data.</text>
</comment>
<gene>
    <name evidence="2" type="ORF">CC78DRAFT_538055</name>
</gene>
<dbReference type="InterPro" id="IPR002575">
    <property type="entry name" value="Aminoglycoside_PTrfase"/>
</dbReference>
<dbReference type="EMBL" id="ML986783">
    <property type="protein sequence ID" value="KAF2258103.1"/>
    <property type="molecule type" value="Genomic_DNA"/>
</dbReference>
<sequence>MVMCEQMSQSSKVSSNVDEMAQGGPFPYDENVLFRNSSFFTKRNASPFFPSPSVIREVASQSKNPNARLATRPPPVTFPNIGLLVKYGTEVTIAEGQCLLFIRNNLSKAVPVPEVYGWCKDNGQVFIYMELVDGVTLEKSWDAMAQKDRISICQQLRHMVDAWRNLKQNFSPPFIGHVGKQPLLDFVFTNSCSETAGPFSSVSDFHDWFTSAYGATQHVQDKPPHPYRPFLPDNVPIVFTHADLHPSNIILSSGPDPRVVAIIDWHQSGWYPDYWEYCKARWTSWIGQEWETRYLPLILDRQDCYDYWDSFALARGV</sequence>
<evidence type="ECO:0000313" key="2">
    <source>
        <dbReference type="EMBL" id="KAF2258103.1"/>
    </source>
</evidence>
<feature type="domain" description="Aminoglycoside phosphotransferase" evidence="1">
    <location>
        <begin position="95"/>
        <end position="294"/>
    </location>
</feature>
<dbReference type="OrthoDB" id="5404599at2759"/>
<dbReference type="InterPro" id="IPR051678">
    <property type="entry name" value="AGP_Transferase"/>
</dbReference>
<dbReference type="GO" id="GO:0016301">
    <property type="term" value="F:kinase activity"/>
    <property type="evidence" value="ECO:0007669"/>
    <property type="project" value="UniProtKB-KW"/>
</dbReference>
<dbReference type="CDD" id="cd05120">
    <property type="entry name" value="APH_ChoK_like"/>
    <property type="match status" value="1"/>
</dbReference>
<dbReference type="AlphaFoldDB" id="A0A9P4MY21"/>
<evidence type="ECO:0000313" key="3">
    <source>
        <dbReference type="Proteomes" id="UP000800093"/>
    </source>
</evidence>
<dbReference type="Proteomes" id="UP000800093">
    <property type="component" value="Unassembled WGS sequence"/>
</dbReference>
<dbReference type="InterPro" id="IPR011009">
    <property type="entry name" value="Kinase-like_dom_sf"/>
</dbReference>